<dbReference type="KEGG" id="vg:19738140"/>
<keyword evidence="2" id="KW-0812">Transmembrane</keyword>
<evidence type="ECO:0000313" key="4">
    <source>
        <dbReference type="Proteomes" id="UP000140838"/>
    </source>
</evidence>
<keyword evidence="4" id="KW-1185">Reference proteome</keyword>
<evidence type="ECO:0000256" key="1">
    <source>
        <dbReference type="SAM" id="MobiDB-lite"/>
    </source>
</evidence>
<name>A0A068EHP7_9POXV</name>
<dbReference type="EMBL" id="KJ859677">
    <property type="protein sequence ID" value="AID46863.1"/>
    <property type="molecule type" value="Genomic_DNA"/>
</dbReference>
<feature type="region of interest" description="Disordered" evidence="1">
    <location>
        <begin position="1"/>
        <end position="23"/>
    </location>
</feature>
<evidence type="ECO:0000313" key="3">
    <source>
        <dbReference type="EMBL" id="AID46863.1"/>
    </source>
</evidence>
<keyword evidence="2" id="KW-1133">Transmembrane helix</keyword>
<evidence type="ECO:0000256" key="2">
    <source>
        <dbReference type="SAM" id="Phobius"/>
    </source>
</evidence>
<reference evidence="3 4" key="1">
    <citation type="journal article" date="2014" name="BMC Genomics">
        <title>The complete genome sequences of poxviruses isolated from a penguin and a pigeon in South Africa and comparison to other sequenced avipoxviruses.</title>
        <authorList>
            <person name="Offerman K."/>
            <person name="Carulei O."/>
            <person name="van der Walt A.P."/>
            <person name="Douglass N."/>
            <person name="Williamson A.L."/>
        </authorList>
    </citation>
    <scope>NUCLEOTIDE SEQUENCE [LARGE SCALE GENOMIC DNA]</scope>
    <source>
        <strain evidence="3">PSan92</strain>
    </source>
</reference>
<dbReference type="RefSeq" id="YP_009046121.1">
    <property type="nucleotide sequence ID" value="NC_024446.1"/>
</dbReference>
<gene>
    <name evidence="3" type="ORF">pepv_135</name>
</gene>
<dbReference type="GeneID" id="19738140"/>
<sequence>MGGGLVLPTRDPPKEQETSETTTNIPKLLKSIPGVKLGEQIRIGYKPGSETAKAFPEFDIKEVSNGLYELSRKSYLGDTQMCCINPSLSYYWEDSKNKIFNEYGTGRSLKTCDPLTKTISGSTLCDNILTTLCMDAKSGVDRTVCNEWMGYALNRPDLSIPKSINDRYTKLCSKGADNRVCEDWLHHLRIIGGKENDEVIDNVLMQQTPEFKEKYMKCSFPSHNTVFLADRVIEPRECWDQECITSNVHFLLSKNYHNLSLCHIYRCNISINNLLIDGNSSVKISCHDENISNKDKPKSRNKAKFIDDILTYSFSINFGFFFVIFILIALILIVLL</sequence>
<organism evidence="3 4">
    <name type="scientific">Penguinpox virus</name>
    <dbReference type="NCBI Taxonomy" id="648998"/>
    <lineage>
        <taxon>Viruses</taxon>
        <taxon>Varidnaviria</taxon>
        <taxon>Bamfordvirae</taxon>
        <taxon>Nucleocytoviricota</taxon>
        <taxon>Pokkesviricetes</taxon>
        <taxon>Chitovirales</taxon>
        <taxon>Poxviridae</taxon>
        <taxon>Chordopoxvirinae</taxon>
        <taxon>Avipoxvirus</taxon>
        <taxon>Avipoxvirus penguinpox</taxon>
    </lineage>
</organism>
<dbReference type="Pfam" id="PF03003">
    <property type="entry name" value="Pox_G9-A16"/>
    <property type="match status" value="1"/>
</dbReference>
<dbReference type="InterPro" id="IPR004251">
    <property type="entry name" value="Pox_virus_G9/A16"/>
</dbReference>
<protein>
    <submittedName>
        <fullName evidence="3">Myristylated protein</fullName>
    </submittedName>
</protein>
<proteinExistence type="predicted"/>
<keyword evidence="2" id="KW-0472">Membrane</keyword>
<feature type="transmembrane region" description="Helical" evidence="2">
    <location>
        <begin position="309"/>
        <end position="335"/>
    </location>
</feature>
<accession>A0A068EHP7</accession>
<dbReference type="Proteomes" id="UP000140838">
    <property type="component" value="Genome"/>
</dbReference>